<accession>A0ABU4EJY8</accession>
<organism evidence="3 4">
    <name type="scientific">Dickeya solani</name>
    <dbReference type="NCBI Taxonomy" id="1089444"/>
    <lineage>
        <taxon>Bacteria</taxon>
        <taxon>Pseudomonadati</taxon>
        <taxon>Pseudomonadota</taxon>
        <taxon>Gammaproteobacteria</taxon>
        <taxon>Enterobacterales</taxon>
        <taxon>Pectobacteriaceae</taxon>
        <taxon>Dickeya</taxon>
    </lineage>
</organism>
<comment type="caution">
    <text evidence="3">The sequence shown here is derived from an EMBL/GenBank/DDBJ whole genome shotgun (WGS) entry which is preliminary data.</text>
</comment>
<name>A0ABU4EJY8_9GAMM</name>
<protein>
    <submittedName>
        <fullName evidence="3">VWA domain-containing protein</fullName>
    </submittedName>
</protein>
<reference evidence="3 4" key="1">
    <citation type="submission" date="2023-10" db="EMBL/GenBank/DDBJ databases">
        <title>Clonality and diversity in the soft rot Dickeya solani phytopathogen.</title>
        <authorList>
            <person name="Pedron J."/>
            <person name="Van Gijisegem F."/>
            <person name="Portier P."/>
            <person name="Taghouti G."/>
        </authorList>
    </citation>
    <scope>NUCLEOTIDE SEQUENCE [LARGE SCALE GENOMIC DNA]</scope>
    <source>
        <strain evidence="3 4">FVG2-MFV017-A9</strain>
    </source>
</reference>
<evidence type="ECO:0000259" key="2">
    <source>
        <dbReference type="PROSITE" id="PS50234"/>
    </source>
</evidence>
<dbReference type="PANTHER" id="PTHR47763:SF1">
    <property type="entry name" value="DUF659 DOMAIN-CONTAINING PROTEIN"/>
    <property type="match status" value="1"/>
</dbReference>
<feature type="domain" description="VWFA" evidence="2">
    <location>
        <begin position="214"/>
        <end position="419"/>
    </location>
</feature>
<dbReference type="RefSeq" id="WP_057082900.1">
    <property type="nucleotide sequence ID" value="NZ_CP104920.1"/>
</dbReference>
<dbReference type="SUPFAM" id="SSF53300">
    <property type="entry name" value="vWA-like"/>
    <property type="match status" value="1"/>
</dbReference>
<dbReference type="Gene3D" id="3.40.50.410">
    <property type="entry name" value="von Willebrand factor, type A domain"/>
    <property type="match status" value="1"/>
</dbReference>
<dbReference type="InterPro" id="IPR002035">
    <property type="entry name" value="VWF_A"/>
</dbReference>
<dbReference type="PROSITE" id="PS50234">
    <property type="entry name" value="VWFA"/>
    <property type="match status" value="1"/>
</dbReference>
<sequence length="655" mass="72639">MAQAQTGRPLLQEGKHSLYQRVLTYPGCELVSQVGGKGLVQPAFSRFYVYQREKRGEQEWLQVGADSFGKTSGWLNANCTVAWKMQLTLAFTNPAGRDPTLFFRNKEDVENILNSKKPDERLRPLVDAVNQHRSTDVVVAREPDYMVDQLKQFYLLPVLDFDEVFTESGYRVRVLNVASVSEKAPPGTGNTPEKTNTEKVPPAGQNMMKGFTASVVFVIDSTISMDPYIDRTKQAIEKIYRRIAQENLLGQVKFGLVAYRSSVAAVPALEYDSRLFVDPNNVKDGNDFLSKVKDLKQARVSSSKVDEDAYGGVVTALDHIDWTRFGARYVVLITDAGALTGDDKLSSTHLDAAQVRQEAAYRGVALYTMHLKTPSGVRNHATAEAQYRDLTMNPFLHKPLYYSVDSGDVSSFGAMVDSLAEAITGQIKTAWSGDDTVGSALGASPEYSKTKNTVDSADATANKPLQPMLEDAALLGHAMRLAWLGDTQGTQAPPVFKAWISDRDIVKQNVPSTDVKVLLTKSELSDLSEVMKKIVNAANEGMISPDDMFASLRSLAATMGNDPRQATQKEATKLGELGLLGEYIEGLPYLSEVLSLDEETWKSWDGLEQEKFIRRLNTKLQYYQRYNQDVDRWISLAPGSDPRDNVYPVPLENLP</sequence>
<evidence type="ECO:0000256" key="1">
    <source>
        <dbReference type="SAM" id="MobiDB-lite"/>
    </source>
</evidence>
<gene>
    <name evidence="3" type="ORF">RUJ08_19830</name>
</gene>
<dbReference type="InterPro" id="IPR052969">
    <property type="entry name" value="Thr-specific_kinase-like"/>
</dbReference>
<evidence type="ECO:0000313" key="3">
    <source>
        <dbReference type="EMBL" id="MDV7044380.1"/>
    </source>
</evidence>
<dbReference type="PANTHER" id="PTHR47763">
    <property type="entry name" value="ALPHA-PROTEIN KINASE VWKA"/>
    <property type="match status" value="1"/>
</dbReference>
<dbReference type="CDD" id="cd00198">
    <property type="entry name" value="vWFA"/>
    <property type="match status" value="1"/>
</dbReference>
<proteinExistence type="predicted"/>
<dbReference type="InterPro" id="IPR036465">
    <property type="entry name" value="vWFA_dom_sf"/>
</dbReference>
<dbReference type="EMBL" id="JAWLLM010000020">
    <property type="protein sequence ID" value="MDV7044380.1"/>
    <property type="molecule type" value="Genomic_DNA"/>
</dbReference>
<dbReference type="Proteomes" id="UP001187868">
    <property type="component" value="Unassembled WGS sequence"/>
</dbReference>
<feature type="region of interest" description="Disordered" evidence="1">
    <location>
        <begin position="181"/>
        <end position="204"/>
    </location>
</feature>
<evidence type="ECO:0000313" key="4">
    <source>
        <dbReference type="Proteomes" id="UP001187868"/>
    </source>
</evidence>
<keyword evidence="4" id="KW-1185">Reference proteome</keyword>